<comment type="caution">
    <text evidence="2">The sequence shown here is derived from an EMBL/GenBank/DDBJ whole genome shotgun (WGS) entry which is preliminary data.</text>
</comment>
<name>A0A9W8NJ18_9PEZI</name>
<dbReference type="EMBL" id="JANPWZ010000265">
    <property type="protein sequence ID" value="KAJ3578058.1"/>
    <property type="molecule type" value="Genomic_DNA"/>
</dbReference>
<dbReference type="Proteomes" id="UP001148614">
    <property type="component" value="Unassembled WGS sequence"/>
</dbReference>
<sequence length="67" mass="7278">MDDNSNDSNIDHIGDGEGNGGDEDTEPLRLTKGTVNLDGLAVQSHSSEQLRARMKGVAWIRAWILLS</sequence>
<accession>A0A9W8NJ18</accession>
<feature type="region of interest" description="Disordered" evidence="1">
    <location>
        <begin position="1"/>
        <end position="28"/>
    </location>
</feature>
<gene>
    <name evidence="2" type="ORF">NPX13_g2510</name>
</gene>
<keyword evidence="3" id="KW-1185">Reference proteome</keyword>
<protein>
    <submittedName>
        <fullName evidence="2">Uncharacterized protein</fullName>
    </submittedName>
</protein>
<evidence type="ECO:0000313" key="3">
    <source>
        <dbReference type="Proteomes" id="UP001148614"/>
    </source>
</evidence>
<organism evidence="2 3">
    <name type="scientific">Xylaria arbuscula</name>
    <dbReference type="NCBI Taxonomy" id="114810"/>
    <lineage>
        <taxon>Eukaryota</taxon>
        <taxon>Fungi</taxon>
        <taxon>Dikarya</taxon>
        <taxon>Ascomycota</taxon>
        <taxon>Pezizomycotina</taxon>
        <taxon>Sordariomycetes</taxon>
        <taxon>Xylariomycetidae</taxon>
        <taxon>Xylariales</taxon>
        <taxon>Xylariaceae</taxon>
        <taxon>Xylaria</taxon>
    </lineage>
</organism>
<proteinExistence type="predicted"/>
<evidence type="ECO:0000256" key="1">
    <source>
        <dbReference type="SAM" id="MobiDB-lite"/>
    </source>
</evidence>
<evidence type="ECO:0000313" key="2">
    <source>
        <dbReference type="EMBL" id="KAJ3578058.1"/>
    </source>
</evidence>
<reference evidence="2" key="1">
    <citation type="submission" date="2022-07" db="EMBL/GenBank/DDBJ databases">
        <title>Genome Sequence of Xylaria arbuscula.</title>
        <authorList>
            <person name="Buettner E."/>
        </authorList>
    </citation>
    <scope>NUCLEOTIDE SEQUENCE</scope>
    <source>
        <strain evidence="2">VT107</strain>
    </source>
</reference>
<dbReference type="AlphaFoldDB" id="A0A9W8NJ18"/>